<protein>
    <recommendedName>
        <fullName evidence="8">Geranylgeranyl transferase type II subunit beta</fullName>
    </recommendedName>
    <alternativeName>
        <fullName evidence="9">Type II protein geranyl-geranyltransferase subunit beta</fullName>
    </alternativeName>
</protein>
<keyword evidence="6" id="KW-0677">Repeat</keyword>
<dbReference type="RefSeq" id="WP_010885502.1">
    <property type="nucleotide sequence ID" value="NZ_DUJN01000002.1"/>
</dbReference>
<evidence type="ECO:0000256" key="8">
    <source>
        <dbReference type="ARBA" id="ARBA00030816"/>
    </source>
</evidence>
<dbReference type="Pfam" id="PF00432">
    <property type="entry name" value="Prenyltrans"/>
    <property type="match status" value="3"/>
</dbReference>
<evidence type="ECO:0000256" key="9">
    <source>
        <dbReference type="ARBA" id="ARBA00032766"/>
    </source>
</evidence>
<dbReference type="PANTHER" id="PTHR11774">
    <property type="entry name" value="GERANYLGERANYL TRANSFERASE TYPE BETA SUBUNIT"/>
    <property type="match status" value="1"/>
</dbReference>
<reference evidence="11" key="1">
    <citation type="journal article" date="2020" name="bioRxiv">
        <title>A rank-normalized archaeal taxonomy based on genome phylogeny resolves widespread incomplete and uneven classifications.</title>
        <authorList>
            <person name="Rinke C."/>
            <person name="Chuvochina M."/>
            <person name="Mussig A.J."/>
            <person name="Chaumeil P.-A."/>
            <person name="Waite D.W."/>
            <person name="Whitman W.B."/>
            <person name="Parks D.H."/>
            <person name="Hugenholtz P."/>
        </authorList>
    </citation>
    <scope>NUCLEOTIDE SEQUENCE</scope>
    <source>
        <strain evidence="11">UBA8834</strain>
    </source>
</reference>
<evidence type="ECO:0000256" key="7">
    <source>
        <dbReference type="ARBA" id="ARBA00022833"/>
    </source>
</evidence>
<dbReference type="CDD" id="cd00688">
    <property type="entry name" value="ISOPREN_C2_like"/>
    <property type="match status" value="1"/>
</dbReference>
<dbReference type="AlphaFoldDB" id="A0A832T0H1"/>
<dbReference type="Proteomes" id="UP000617544">
    <property type="component" value="Unassembled WGS sequence"/>
</dbReference>
<dbReference type="PANTHER" id="PTHR11774:SF11">
    <property type="entry name" value="GERANYLGERANYL TRANSFERASE TYPE-2 SUBUNIT BETA"/>
    <property type="match status" value="1"/>
</dbReference>
<organism evidence="11 12">
    <name type="scientific">Pyrococcus horikoshii</name>
    <dbReference type="NCBI Taxonomy" id="53953"/>
    <lineage>
        <taxon>Archaea</taxon>
        <taxon>Methanobacteriati</taxon>
        <taxon>Methanobacteriota</taxon>
        <taxon>Thermococci</taxon>
        <taxon>Thermococcales</taxon>
        <taxon>Thermococcaceae</taxon>
        <taxon>Pyrococcus</taxon>
    </lineage>
</organism>
<comment type="caution">
    <text evidence="11">The sequence shown here is derived from an EMBL/GenBank/DDBJ whole genome shotgun (WGS) entry which is preliminary data.</text>
</comment>
<dbReference type="InterPro" id="IPR001330">
    <property type="entry name" value="Prenyltrans"/>
</dbReference>
<keyword evidence="7" id="KW-0862">Zinc</keyword>
<feature type="domain" description="Prenyltransferase alpha-alpha toroid" evidence="10">
    <location>
        <begin position="9"/>
        <end position="71"/>
    </location>
</feature>
<dbReference type="PIRSF" id="PIRSF016175">
    <property type="entry name" value="UCP016175"/>
    <property type="match status" value="1"/>
</dbReference>
<evidence type="ECO:0000256" key="1">
    <source>
        <dbReference type="ARBA" id="ARBA00001947"/>
    </source>
</evidence>
<feature type="domain" description="Prenyltransferase alpha-alpha toroid" evidence="10">
    <location>
        <begin position="130"/>
        <end position="191"/>
    </location>
</feature>
<comment type="cofactor">
    <cofactor evidence="1">
        <name>Zn(2+)</name>
        <dbReference type="ChEBI" id="CHEBI:29105"/>
    </cofactor>
</comment>
<dbReference type="InterPro" id="IPR008930">
    <property type="entry name" value="Terpenoid_cyclase/PrenylTrfase"/>
</dbReference>
<dbReference type="EMBL" id="DUJN01000002">
    <property type="protein sequence ID" value="HII60415.1"/>
    <property type="molecule type" value="Genomic_DNA"/>
</dbReference>
<comment type="similarity">
    <text evidence="2">Belongs to the protein prenyltransferase subunit beta family.</text>
</comment>
<evidence type="ECO:0000259" key="10">
    <source>
        <dbReference type="Pfam" id="PF00432"/>
    </source>
</evidence>
<dbReference type="OMA" id="DGGYCFV"/>
<dbReference type="Gene3D" id="1.50.10.20">
    <property type="match status" value="1"/>
</dbReference>
<evidence type="ECO:0000256" key="3">
    <source>
        <dbReference type="ARBA" id="ARBA00022602"/>
    </source>
</evidence>
<evidence type="ECO:0000256" key="5">
    <source>
        <dbReference type="ARBA" id="ARBA00022723"/>
    </source>
</evidence>
<dbReference type="GO" id="GO:0008318">
    <property type="term" value="F:protein prenyltransferase activity"/>
    <property type="evidence" value="ECO:0007669"/>
    <property type="project" value="InterPro"/>
</dbReference>
<evidence type="ECO:0000256" key="2">
    <source>
        <dbReference type="ARBA" id="ARBA00010497"/>
    </source>
</evidence>
<evidence type="ECO:0000313" key="11">
    <source>
        <dbReference type="EMBL" id="HII60415.1"/>
    </source>
</evidence>
<dbReference type="GeneID" id="1443740"/>
<evidence type="ECO:0000256" key="4">
    <source>
        <dbReference type="ARBA" id="ARBA00022679"/>
    </source>
</evidence>
<dbReference type="InterPro" id="IPR016648">
    <property type="entry name" value="UCP016175_prenyltrans-rel"/>
</dbReference>
<keyword evidence="4" id="KW-0808">Transferase</keyword>
<dbReference type="InterPro" id="IPR045089">
    <property type="entry name" value="PGGT1B-like"/>
</dbReference>
<proteinExistence type="inferred from homology"/>
<dbReference type="SUPFAM" id="SSF48239">
    <property type="entry name" value="Terpenoid cyclases/Protein prenyltransferases"/>
    <property type="match status" value="1"/>
</dbReference>
<accession>A0A832T0H1</accession>
<evidence type="ECO:0000313" key="12">
    <source>
        <dbReference type="Proteomes" id="UP000617544"/>
    </source>
</evidence>
<gene>
    <name evidence="11" type="ORF">HA331_01390</name>
</gene>
<feature type="domain" description="Prenyltransferase alpha-alpha toroid" evidence="10">
    <location>
        <begin position="222"/>
        <end position="280"/>
    </location>
</feature>
<name>A0A832T0H1_PYRHR</name>
<keyword evidence="3" id="KW-0637">Prenyltransferase</keyword>
<keyword evidence="5" id="KW-0479">Metal-binding</keyword>
<dbReference type="GO" id="GO:0046872">
    <property type="term" value="F:metal ion binding"/>
    <property type="evidence" value="ECO:0007669"/>
    <property type="project" value="UniProtKB-KW"/>
</dbReference>
<evidence type="ECO:0000256" key="6">
    <source>
        <dbReference type="ARBA" id="ARBA00022737"/>
    </source>
</evidence>
<sequence>MGSKLSRYINLEKVLEYIEKRRHEDGGYCFVSQLADTNINDTYYAVKIYSLLGMEVPEKEKTIEFLYNSAQMQTAAVGVAMAIEALSILGAKDLARDKMNLLFEKYNPLENKFAVGLGGSEEFGTATPLEATYWVMKAMNAVNYKPSEEMKNKIIEFVHKFRIGDGYGVTHPTTTMTYQALYTLSSLGRKEDTRHFELCEVCGDWGGFTEVPNSLPPYIEPTFYALRGLELLGRKARCIKAHIRFIRSLQNQNGGFRRSYELGISTFQNTYRALASLEVLLRWV</sequence>